<dbReference type="AlphaFoldDB" id="A0A399R622"/>
<keyword evidence="1" id="KW-1133">Transmembrane helix</keyword>
<feature type="domain" description="DUF1648" evidence="2">
    <location>
        <begin position="13"/>
        <end position="56"/>
    </location>
</feature>
<feature type="transmembrane region" description="Helical" evidence="1">
    <location>
        <begin position="89"/>
        <end position="112"/>
    </location>
</feature>
<evidence type="ECO:0000313" key="3">
    <source>
        <dbReference type="EMBL" id="RIJ26790.1"/>
    </source>
</evidence>
<feature type="transmembrane region" description="Helical" evidence="1">
    <location>
        <begin position="197"/>
        <end position="219"/>
    </location>
</feature>
<dbReference type="Pfam" id="PF07853">
    <property type="entry name" value="DUF1648"/>
    <property type="match status" value="1"/>
</dbReference>
<dbReference type="GO" id="GO:0009636">
    <property type="term" value="P:response to toxic substance"/>
    <property type="evidence" value="ECO:0007669"/>
    <property type="project" value="TreeGrafter"/>
</dbReference>
<feature type="transmembrane region" description="Helical" evidence="1">
    <location>
        <begin position="124"/>
        <end position="143"/>
    </location>
</feature>
<reference evidence="3 4" key="1">
    <citation type="submission" date="2018-08" db="EMBL/GenBank/DDBJ databases">
        <title>Henriciella mobilis sp. nov., isolated from seawater.</title>
        <authorList>
            <person name="Cheng H."/>
            <person name="Wu Y.-H."/>
            <person name="Xu X.-W."/>
            <person name="Guo L.-L."/>
        </authorList>
    </citation>
    <scope>NUCLEOTIDE SEQUENCE [LARGE SCALE GENOMIC DNA]</scope>
    <source>
        <strain evidence="3 4">JN25</strain>
    </source>
</reference>
<comment type="caution">
    <text evidence="3">The sequence shown here is derived from an EMBL/GenBank/DDBJ whole genome shotgun (WGS) entry which is preliminary data.</text>
</comment>
<dbReference type="PANTHER" id="PTHR37810">
    <property type="entry name" value="IMMUNITY PROTEIN SDPI"/>
    <property type="match status" value="1"/>
</dbReference>
<keyword evidence="1" id="KW-0472">Membrane</keyword>
<dbReference type="InterPro" id="IPR012867">
    <property type="entry name" value="DUF1648"/>
</dbReference>
<name>A0A399R622_9PROT</name>
<keyword evidence="1" id="KW-0812">Transmembrane</keyword>
<dbReference type="InterPro" id="IPR025962">
    <property type="entry name" value="SdpI/YhfL"/>
</dbReference>
<evidence type="ECO:0000259" key="2">
    <source>
        <dbReference type="Pfam" id="PF07853"/>
    </source>
</evidence>
<proteinExistence type="predicted"/>
<protein>
    <submittedName>
        <fullName evidence="3">DUF1648 domain-containing protein</fullName>
    </submittedName>
</protein>
<evidence type="ECO:0000313" key="4">
    <source>
        <dbReference type="Proteomes" id="UP000266385"/>
    </source>
</evidence>
<gene>
    <name evidence="3" type="ORF">D1223_17770</name>
</gene>
<keyword evidence="4" id="KW-1185">Reference proteome</keyword>
<dbReference type="Proteomes" id="UP000266385">
    <property type="component" value="Unassembled WGS sequence"/>
</dbReference>
<feature type="transmembrane region" description="Helical" evidence="1">
    <location>
        <begin position="172"/>
        <end position="191"/>
    </location>
</feature>
<organism evidence="3 4">
    <name type="scientific">Henriciella mobilis</name>
    <dbReference type="NCBI Taxonomy" id="2305467"/>
    <lineage>
        <taxon>Bacteria</taxon>
        <taxon>Pseudomonadati</taxon>
        <taxon>Pseudomonadota</taxon>
        <taxon>Alphaproteobacteria</taxon>
        <taxon>Hyphomonadales</taxon>
        <taxon>Hyphomonadaceae</taxon>
        <taxon>Henriciella</taxon>
    </lineage>
</organism>
<dbReference type="OrthoDB" id="9808690at2"/>
<dbReference type="EMBL" id="QWFX01000016">
    <property type="protein sequence ID" value="RIJ26790.1"/>
    <property type="molecule type" value="Genomic_DNA"/>
</dbReference>
<sequence length="233" mass="25387">MIRTGLIWSAGAIAVMLGTLYWAFGALPAGEQIPVHWGPDGTADRFADKDGALLVLMILPGAALFVTGVLALAPFIDPFRENLRRSRKAYVAIWASTMVLLAALTGGIAVMMARGGEASSSNEFVRFVMAGCGLLFIVIGNYLPKTRKTFFLGIRTPWTLTSDYTWEKTHRLVGPLYILAGLAGIVIAFTLNGIWMVFTFVGAVMSVTLFGAAYSWWVWRHASDRNEGADYVV</sequence>
<dbReference type="Pfam" id="PF13630">
    <property type="entry name" value="SdpI"/>
    <property type="match status" value="1"/>
</dbReference>
<evidence type="ECO:0000256" key="1">
    <source>
        <dbReference type="SAM" id="Phobius"/>
    </source>
</evidence>
<feature type="transmembrane region" description="Helical" evidence="1">
    <location>
        <begin position="52"/>
        <end position="77"/>
    </location>
</feature>
<dbReference type="RefSeq" id="WP_119377683.1">
    <property type="nucleotide sequence ID" value="NZ_QWFX01000016.1"/>
</dbReference>
<dbReference type="InterPro" id="IPR026272">
    <property type="entry name" value="SdpI"/>
</dbReference>
<feature type="transmembrane region" description="Helical" evidence="1">
    <location>
        <begin position="7"/>
        <end position="24"/>
    </location>
</feature>
<dbReference type="PANTHER" id="PTHR37810:SF5">
    <property type="entry name" value="IMMUNITY PROTEIN SDPI"/>
    <property type="match status" value="1"/>
</dbReference>
<accession>A0A399R622</accession>
<dbReference type="PIRSF" id="PIRSF038959">
    <property type="entry name" value="SdpI"/>
    <property type="match status" value="1"/>
</dbReference>